<dbReference type="InterPro" id="IPR013783">
    <property type="entry name" value="Ig-like_fold"/>
</dbReference>
<keyword evidence="2" id="KW-0472">Membrane</keyword>
<dbReference type="Pfam" id="PF18981">
    <property type="entry name" value="InlK_D3"/>
    <property type="match status" value="1"/>
</dbReference>
<gene>
    <name evidence="4" type="ORF">EDX97_08805</name>
</gene>
<keyword evidence="2" id="KW-1133">Transmembrane helix</keyword>
<feature type="compositionally biased region" description="Low complexity" evidence="1">
    <location>
        <begin position="185"/>
        <end position="252"/>
    </location>
</feature>
<feature type="region of interest" description="Disordered" evidence="1">
    <location>
        <begin position="185"/>
        <end position="260"/>
    </location>
</feature>
<dbReference type="OrthoDB" id="2024758at2"/>
<feature type="domain" description="Internalin I Ig-like" evidence="3">
    <location>
        <begin position="126"/>
        <end position="175"/>
    </location>
</feature>
<dbReference type="Gene3D" id="2.60.40.10">
    <property type="entry name" value="Immunoglobulins"/>
    <property type="match status" value="1"/>
</dbReference>
<sequence length="260" mass="28766">MSSNLDRGSKIRIAIAIVLALAFMVVLIFNIQLRMMPEWENTSLHYELGEKVDIKATDVLSRNSHSFTVDTSKINENEPGVYIVEASFNSVAGKQVKYLRVTISDTKKPTFTKAPKTVKVKVGNDTYDFRKKFKATDQTKVSLTFDTSAVDFNTPGTYTAKVTASDSSGNERTKKFKVKIVASTSQDTTNESTTQQDTTQDTTTQQATTDDSTSTYDSNASDYYNGTDGTYDGSDTYTPTTPYDYDTSQYDPSLGWNTAA</sequence>
<keyword evidence="5" id="KW-1185">Reference proteome</keyword>
<name>A0A3N0HYD6_9FIRM</name>
<evidence type="ECO:0000256" key="1">
    <source>
        <dbReference type="SAM" id="MobiDB-lite"/>
    </source>
</evidence>
<evidence type="ECO:0000313" key="4">
    <source>
        <dbReference type="EMBL" id="RNM29724.1"/>
    </source>
</evidence>
<organism evidence="4 5">
    <name type="scientific">Absicoccus porci</name>
    <dbReference type="NCBI Taxonomy" id="2486576"/>
    <lineage>
        <taxon>Bacteria</taxon>
        <taxon>Bacillati</taxon>
        <taxon>Bacillota</taxon>
        <taxon>Erysipelotrichia</taxon>
        <taxon>Erysipelotrichales</taxon>
        <taxon>Erysipelotrichaceae</taxon>
        <taxon>Absicoccus</taxon>
    </lineage>
</organism>
<protein>
    <recommendedName>
        <fullName evidence="3">Internalin I Ig-like domain-containing protein</fullName>
    </recommendedName>
</protein>
<keyword evidence="2" id="KW-0812">Transmembrane</keyword>
<accession>A0A3N0HYD6</accession>
<evidence type="ECO:0000259" key="3">
    <source>
        <dbReference type="Pfam" id="PF18981"/>
    </source>
</evidence>
<dbReference type="EMBL" id="RJQC01000003">
    <property type="protein sequence ID" value="RNM29724.1"/>
    <property type="molecule type" value="Genomic_DNA"/>
</dbReference>
<proteinExistence type="predicted"/>
<evidence type="ECO:0000313" key="5">
    <source>
        <dbReference type="Proteomes" id="UP000276568"/>
    </source>
</evidence>
<reference evidence="4 5" key="1">
    <citation type="submission" date="2018-11" db="EMBL/GenBank/DDBJ databases">
        <title>Clostridium sp. nov., a member of the family Erysipelotrichaceae isolated from pig faeces.</title>
        <authorList>
            <person name="Chang Y.-H."/>
        </authorList>
    </citation>
    <scope>NUCLEOTIDE SEQUENCE [LARGE SCALE GENOMIC DNA]</scope>
    <source>
        <strain evidence="4 5">YH-panp20</strain>
    </source>
</reference>
<evidence type="ECO:0000256" key="2">
    <source>
        <dbReference type="SAM" id="Phobius"/>
    </source>
</evidence>
<dbReference type="AlphaFoldDB" id="A0A3N0HYD6"/>
<comment type="caution">
    <text evidence="4">The sequence shown here is derived from an EMBL/GenBank/DDBJ whole genome shotgun (WGS) entry which is preliminary data.</text>
</comment>
<dbReference type="RefSeq" id="WP_128520787.1">
    <property type="nucleotide sequence ID" value="NZ_JBQHVF010000002.1"/>
</dbReference>
<dbReference type="Proteomes" id="UP000276568">
    <property type="component" value="Unassembled WGS sequence"/>
</dbReference>
<feature type="transmembrane region" description="Helical" evidence="2">
    <location>
        <begin position="12"/>
        <end position="31"/>
    </location>
</feature>
<dbReference type="InterPro" id="IPR044056">
    <property type="entry name" value="InlI_Ig-like"/>
</dbReference>